<evidence type="ECO:0000256" key="2">
    <source>
        <dbReference type="ARBA" id="ARBA00039140"/>
    </source>
</evidence>
<dbReference type="InterPro" id="IPR000673">
    <property type="entry name" value="Sig_transdc_resp-reg_Me-estase"/>
</dbReference>
<protein>
    <recommendedName>
        <fullName evidence="2">protein-glutamate methylesterase</fullName>
        <ecNumber evidence="2">3.1.1.61</ecNumber>
    </recommendedName>
</protein>
<feature type="compositionally biased region" description="Basic and acidic residues" evidence="5">
    <location>
        <begin position="406"/>
        <end position="416"/>
    </location>
</feature>
<dbReference type="Proteomes" id="UP001156940">
    <property type="component" value="Unassembled WGS sequence"/>
</dbReference>
<evidence type="ECO:0000256" key="5">
    <source>
        <dbReference type="SAM" id="MobiDB-lite"/>
    </source>
</evidence>
<dbReference type="Pfam" id="PF01339">
    <property type="entry name" value="CheB_methylest"/>
    <property type="match status" value="1"/>
</dbReference>
<accession>A0ABT6J5X3</accession>
<evidence type="ECO:0000313" key="7">
    <source>
        <dbReference type="EMBL" id="MDH5822201.1"/>
    </source>
</evidence>
<dbReference type="InterPro" id="IPR035909">
    <property type="entry name" value="CheB_C"/>
</dbReference>
<feature type="region of interest" description="Disordered" evidence="5">
    <location>
        <begin position="397"/>
        <end position="430"/>
    </location>
</feature>
<feature type="region of interest" description="Disordered" evidence="5">
    <location>
        <begin position="79"/>
        <end position="104"/>
    </location>
</feature>
<feature type="compositionally biased region" description="Acidic residues" evidence="5">
    <location>
        <begin position="144"/>
        <end position="155"/>
    </location>
</feature>
<evidence type="ECO:0000256" key="4">
    <source>
        <dbReference type="PROSITE-ProRule" id="PRU00050"/>
    </source>
</evidence>
<comment type="caution">
    <text evidence="4">Lacks conserved residue(s) required for the propagation of feature annotation.</text>
</comment>
<evidence type="ECO:0000256" key="3">
    <source>
        <dbReference type="ARBA" id="ARBA00048267"/>
    </source>
</evidence>
<keyword evidence="1" id="KW-0378">Hydrolase</keyword>
<evidence type="ECO:0000259" key="6">
    <source>
        <dbReference type="PROSITE" id="PS50122"/>
    </source>
</evidence>
<dbReference type="PROSITE" id="PS50122">
    <property type="entry name" value="CHEB"/>
    <property type="match status" value="1"/>
</dbReference>
<reference evidence="7 8" key="1">
    <citation type="submission" date="2023-04" db="EMBL/GenBank/DDBJ databases">
        <title>Luteimonas endophyticus RD2P54.</title>
        <authorList>
            <person name="Sun J.-Q."/>
        </authorList>
    </citation>
    <scope>NUCLEOTIDE SEQUENCE [LARGE SCALE GENOMIC DNA]</scope>
    <source>
        <strain evidence="7 8">RD2P54</strain>
    </source>
</reference>
<organism evidence="7 8">
    <name type="scientific">Luteimonas endophytica</name>
    <dbReference type="NCBI Taxonomy" id="3042023"/>
    <lineage>
        <taxon>Bacteria</taxon>
        <taxon>Pseudomonadati</taxon>
        <taxon>Pseudomonadota</taxon>
        <taxon>Gammaproteobacteria</taxon>
        <taxon>Lysobacterales</taxon>
        <taxon>Lysobacteraceae</taxon>
        <taxon>Luteimonas</taxon>
    </lineage>
</organism>
<keyword evidence="8" id="KW-1185">Reference proteome</keyword>
<dbReference type="PANTHER" id="PTHR42872:SF6">
    <property type="entry name" value="PROTEIN-GLUTAMATE METHYLESTERASE_PROTEIN-GLUTAMINE GLUTAMINASE"/>
    <property type="match status" value="1"/>
</dbReference>
<dbReference type="Gene3D" id="3.40.50.180">
    <property type="entry name" value="Methylesterase CheB, C-terminal domain"/>
    <property type="match status" value="1"/>
</dbReference>
<evidence type="ECO:0000313" key="8">
    <source>
        <dbReference type="Proteomes" id="UP001156940"/>
    </source>
</evidence>
<feature type="region of interest" description="Disordered" evidence="5">
    <location>
        <begin position="137"/>
        <end position="185"/>
    </location>
</feature>
<dbReference type="EC" id="3.1.1.61" evidence="2"/>
<name>A0ABT6J5X3_9GAMM</name>
<dbReference type="EMBL" id="JARXRM010000019">
    <property type="protein sequence ID" value="MDH5822201.1"/>
    <property type="molecule type" value="Genomic_DNA"/>
</dbReference>
<evidence type="ECO:0000256" key="1">
    <source>
        <dbReference type="ARBA" id="ARBA00022801"/>
    </source>
</evidence>
<feature type="domain" description="CheB-type methylesterase" evidence="6">
    <location>
        <begin position="239"/>
        <end position="317"/>
    </location>
</feature>
<proteinExistence type="predicted"/>
<comment type="caution">
    <text evidence="7">The sequence shown here is derived from an EMBL/GenBank/DDBJ whole genome shotgun (WGS) entry which is preliminary data.</text>
</comment>
<sequence length="430" mass="43762">MGEVSEHDLASIASEARHVADLVPRDDGLDAGAPPLAPSAEQGGGSEHQAIGGAAGYDGGRTDAADDTAVAALESDFDFDFTGGANTDEGAEPAPAAPSGLETEELDASALEAIALGGDTLQDVKLEGFDFTGLALEDISYEPVVEDDTDADPSTEQDSLPEPGPASDGPAPAAERHGGEAEQSADRALSFDGFDFDGGDASAAVAAEAPEQERSGPDLAALEQRIAGLSLADTDSYGNGPERGAVVIEGGLGGPDAVRQLLAAIPPGFPRPLLVRLRLDGGRYDRLVRQMERAAQLPVTLAEDGAAVEPGHVYFLPPDIGVARERAQLRFVSAEGASAALPASLPSDDSAVLFLSGSDPALVDAAMGQAWGGALVAGQSPEGCYDGAAADIVIARGGRSGTPRQLADELAERWPPPDRPAGAHLEEPTP</sequence>
<dbReference type="PANTHER" id="PTHR42872">
    <property type="entry name" value="PROTEIN-GLUTAMATE METHYLESTERASE/PROTEIN-GLUTAMINE GLUTAMINASE"/>
    <property type="match status" value="1"/>
</dbReference>
<feature type="region of interest" description="Disordered" evidence="5">
    <location>
        <begin position="21"/>
        <end position="63"/>
    </location>
</feature>
<gene>
    <name evidence="7" type="ORF">QFW77_04250</name>
</gene>
<comment type="catalytic activity">
    <reaction evidence="3">
        <text>[protein]-L-glutamate 5-O-methyl ester + H2O = L-glutamyl-[protein] + methanol + H(+)</text>
        <dbReference type="Rhea" id="RHEA:23236"/>
        <dbReference type="Rhea" id="RHEA-COMP:10208"/>
        <dbReference type="Rhea" id="RHEA-COMP:10311"/>
        <dbReference type="ChEBI" id="CHEBI:15377"/>
        <dbReference type="ChEBI" id="CHEBI:15378"/>
        <dbReference type="ChEBI" id="CHEBI:17790"/>
        <dbReference type="ChEBI" id="CHEBI:29973"/>
        <dbReference type="ChEBI" id="CHEBI:82795"/>
        <dbReference type="EC" id="3.1.1.61"/>
    </reaction>
</comment>
<dbReference type="SUPFAM" id="SSF52738">
    <property type="entry name" value="Methylesterase CheB, C-terminal domain"/>
    <property type="match status" value="1"/>
</dbReference>